<evidence type="ECO:0000313" key="2">
    <source>
        <dbReference type="Proteomes" id="UP001056756"/>
    </source>
</evidence>
<dbReference type="KEGG" id="plig:NAG76_20645"/>
<name>A0A9J6ZDH4_9BACL</name>
<protein>
    <submittedName>
        <fullName evidence="1">Uncharacterized protein</fullName>
    </submittedName>
</protein>
<accession>A0A9J6ZDH4</accession>
<reference evidence="1" key="1">
    <citation type="submission" date="2022-05" db="EMBL/GenBank/DDBJ databases">
        <title>Novel bacterial taxa in a minimal lignocellulolytic consortium and its capacity to transform plastics disclosed by genome-resolved metagenomics.</title>
        <authorList>
            <person name="Rodriguez C.A.D."/>
            <person name="Diaz-Garcia L."/>
            <person name="Herrera K."/>
            <person name="Tarazona N.A."/>
            <person name="Sproer C."/>
            <person name="Overmann J."/>
            <person name="Jimenez D.J."/>
        </authorList>
    </citation>
    <scope>NUCLEOTIDE SEQUENCE</scope>
    <source>
        <strain evidence="1">MAG5</strain>
    </source>
</reference>
<proteinExistence type="predicted"/>
<dbReference type="EMBL" id="CP097899">
    <property type="protein sequence ID" value="URN94202.1"/>
    <property type="molecule type" value="Genomic_DNA"/>
</dbReference>
<organism evidence="1 2">
    <name type="scientific">Candidatus Pristimantibacillus lignocellulolyticus</name>
    <dbReference type="NCBI Taxonomy" id="2994561"/>
    <lineage>
        <taxon>Bacteria</taxon>
        <taxon>Bacillati</taxon>
        <taxon>Bacillota</taxon>
        <taxon>Bacilli</taxon>
        <taxon>Bacillales</taxon>
        <taxon>Paenibacillaceae</taxon>
        <taxon>Candidatus Pristimantibacillus</taxon>
    </lineage>
</organism>
<gene>
    <name evidence="1" type="ORF">NAG76_20645</name>
</gene>
<dbReference type="AlphaFoldDB" id="A0A9J6ZDH4"/>
<evidence type="ECO:0000313" key="1">
    <source>
        <dbReference type="EMBL" id="URN94202.1"/>
    </source>
</evidence>
<dbReference type="Proteomes" id="UP001056756">
    <property type="component" value="Chromosome"/>
</dbReference>
<sequence length="130" mass="14636">MQKLMISLLLICILCTGCYSGNSKPKTISELYKGDIMKVDRIAILDGGTGKEKTDENADHIVSLLEVIKDETLTLNSDQGERDGFSYVVELYEGEKLKMVFSPNSFKKKYYITDESLTISIQQFFDGTTE</sequence>